<keyword evidence="5 7" id="KW-1133">Transmembrane helix</keyword>
<feature type="transmembrane region" description="Helical" evidence="7">
    <location>
        <begin position="226"/>
        <end position="249"/>
    </location>
</feature>
<feature type="transmembrane region" description="Helical" evidence="7">
    <location>
        <begin position="414"/>
        <end position="435"/>
    </location>
</feature>
<accession>A0A917QCK5</accession>
<keyword evidence="6 7" id="KW-0472">Membrane</keyword>
<evidence type="ECO:0000259" key="8">
    <source>
        <dbReference type="Pfam" id="PF06808"/>
    </source>
</evidence>
<protein>
    <recommendedName>
        <fullName evidence="7">TRAP transporter large permease protein</fullName>
    </recommendedName>
</protein>
<keyword evidence="3 7" id="KW-0997">Cell inner membrane</keyword>
<dbReference type="InterPro" id="IPR010656">
    <property type="entry name" value="DctM"/>
</dbReference>
<comment type="similarity">
    <text evidence="7">Belongs to the TRAP transporter large permease family.</text>
</comment>
<feature type="transmembrane region" description="Helical" evidence="7">
    <location>
        <begin position="104"/>
        <end position="127"/>
    </location>
</feature>
<name>A0A917QCK5_9HYPH</name>
<dbReference type="PANTHER" id="PTHR33362:SF5">
    <property type="entry name" value="C4-DICARBOXYLATE TRAP TRANSPORTER LARGE PERMEASE PROTEIN DCTM"/>
    <property type="match status" value="1"/>
</dbReference>
<evidence type="ECO:0000256" key="5">
    <source>
        <dbReference type="ARBA" id="ARBA00022989"/>
    </source>
</evidence>
<feature type="domain" description="TRAP C4-dicarboxylate transport system permease DctM subunit" evidence="8">
    <location>
        <begin position="16"/>
        <end position="431"/>
    </location>
</feature>
<reference evidence="9 10" key="1">
    <citation type="journal article" date="2014" name="Int. J. Syst. Evol. Microbiol.">
        <title>Complete genome sequence of Corynebacterium casei LMG S-19264T (=DSM 44701T), isolated from a smear-ripened cheese.</title>
        <authorList>
            <consortium name="US DOE Joint Genome Institute (JGI-PGF)"/>
            <person name="Walter F."/>
            <person name="Albersmeier A."/>
            <person name="Kalinowski J."/>
            <person name="Ruckert C."/>
        </authorList>
    </citation>
    <scope>NUCLEOTIDE SEQUENCE [LARGE SCALE GENOMIC DNA]</scope>
    <source>
        <strain evidence="9 10">CGMCC 1.9161</strain>
    </source>
</reference>
<evidence type="ECO:0000256" key="6">
    <source>
        <dbReference type="ARBA" id="ARBA00023136"/>
    </source>
</evidence>
<comment type="subunit">
    <text evidence="7">The complex comprises the extracytoplasmic solute receptor protein and the two transmembrane proteins.</text>
</comment>
<keyword evidence="7" id="KW-0813">Transport</keyword>
<dbReference type="EMBL" id="BMMF01000010">
    <property type="protein sequence ID" value="GGK44056.1"/>
    <property type="molecule type" value="Genomic_DNA"/>
</dbReference>
<feature type="transmembrane region" description="Helical" evidence="7">
    <location>
        <begin position="139"/>
        <end position="159"/>
    </location>
</feature>
<dbReference type="PANTHER" id="PTHR33362">
    <property type="entry name" value="SIALIC ACID TRAP TRANSPORTER PERMEASE PROTEIN SIAT-RELATED"/>
    <property type="match status" value="1"/>
</dbReference>
<gene>
    <name evidence="9" type="ORF">GCM10011322_33900</name>
</gene>
<evidence type="ECO:0000256" key="7">
    <source>
        <dbReference type="RuleBase" id="RU369079"/>
    </source>
</evidence>
<feature type="transmembrane region" description="Helical" evidence="7">
    <location>
        <begin position="327"/>
        <end position="356"/>
    </location>
</feature>
<feature type="transmembrane region" description="Helical" evidence="7">
    <location>
        <begin position="187"/>
        <end position="205"/>
    </location>
</feature>
<evidence type="ECO:0000313" key="9">
    <source>
        <dbReference type="EMBL" id="GGK44056.1"/>
    </source>
</evidence>
<sequence>MSGLSWEIVLGLMGGGLVLLMGLGVPVAFAFLAINLAGAWFILGGEAGLKLLALNATEAVGSFALVPIPLFILMGELLLHTGLATRAIAAIEKLIVGVPGRLSLVAVTSGAVFASLSGSTIANTAVLGRVLLPDMLRMGYHPVLSIGPVLAVGGIAMLIPPSALAVLFGSLAGISISGLLMGGILPGLMLAALYFAFIIVASRLRPGLAPPDPVERLPFRTRVKPFLIYVLPLMGIVVVVVGSILAGIATPTESAALGSIATLVAAAAYRSLDWAALRAALLGTAKTSALILIIISGSITFSQILSFSGASRQLIGIVTEIGLEPLVLVAAMLLLALLLGTLMDQVSIMLITLPFFMPLVNQAGIDPIWFGVMMLVALEIGLITPPFGLLLYIMQSVAPKGVGMRDIVVGMAPYLGLELVGLVLLFAFPAIALWLPGLLR</sequence>
<dbReference type="GO" id="GO:0022857">
    <property type="term" value="F:transmembrane transporter activity"/>
    <property type="evidence" value="ECO:0007669"/>
    <property type="project" value="UniProtKB-UniRule"/>
</dbReference>
<evidence type="ECO:0000313" key="10">
    <source>
        <dbReference type="Proteomes" id="UP000600449"/>
    </source>
</evidence>
<organism evidence="9 10">
    <name type="scientific">Salinarimonas ramus</name>
    <dbReference type="NCBI Taxonomy" id="690164"/>
    <lineage>
        <taxon>Bacteria</taxon>
        <taxon>Pseudomonadati</taxon>
        <taxon>Pseudomonadota</taxon>
        <taxon>Alphaproteobacteria</taxon>
        <taxon>Hyphomicrobiales</taxon>
        <taxon>Salinarimonadaceae</taxon>
        <taxon>Salinarimonas</taxon>
    </lineage>
</organism>
<dbReference type="PIRSF" id="PIRSF006066">
    <property type="entry name" value="HI0050"/>
    <property type="match status" value="1"/>
</dbReference>
<comment type="caution">
    <text evidence="7">Lacks conserved residue(s) required for the propagation of feature annotation.</text>
</comment>
<dbReference type="Proteomes" id="UP000600449">
    <property type="component" value="Unassembled WGS sequence"/>
</dbReference>
<feature type="transmembrane region" description="Helical" evidence="7">
    <location>
        <begin position="289"/>
        <end position="307"/>
    </location>
</feature>
<evidence type="ECO:0000256" key="4">
    <source>
        <dbReference type="ARBA" id="ARBA00022692"/>
    </source>
</evidence>
<keyword evidence="4 7" id="KW-0812">Transmembrane</keyword>
<dbReference type="InterPro" id="IPR004681">
    <property type="entry name" value="TRAP_DctM"/>
</dbReference>
<feature type="transmembrane region" description="Helical" evidence="7">
    <location>
        <begin position="12"/>
        <end position="43"/>
    </location>
</feature>
<proteinExistence type="inferred from homology"/>
<keyword evidence="2" id="KW-1003">Cell membrane</keyword>
<evidence type="ECO:0000256" key="1">
    <source>
        <dbReference type="ARBA" id="ARBA00004429"/>
    </source>
</evidence>
<keyword evidence="10" id="KW-1185">Reference proteome</keyword>
<dbReference type="RefSeq" id="WP_210317657.1">
    <property type="nucleotide sequence ID" value="NZ_BMMF01000010.1"/>
</dbReference>
<feature type="transmembrane region" description="Helical" evidence="7">
    <location>
        <begin position="368"/>
        <end position="394"/>
    </location>
</feature>
<evidence type="ECO:0000256" key="2">
    <source>
        <dbReference type="ARBA" id="ARBA00022475"/>
    </source>
</evidence>
<comment type="subcellular location">
    <subcellularLocation>
        <location evidence="1 7">Cell inner membrane</location>
        <topology evidence="1 7">Multi-pass membrane protein</topology>
    </subcellularLocation>
</comment>
<dbReference type="Pfam" id="PF06808">
    <property type="entry name" value="DctM"/>
    <property type="match status" value="1"/>
</dbReference>
<evidence type="ECO:0000256" key="3">
    <source>
        <dbReference type="ARBA" id="ARBA00022519"/>
    </source>
</evidence>
<comment type="caution">
    <text evidence="9">The sequence shown here is derived from an EMBL/GenBank/DDBJ whole genome shotgun (WGS) entry which is preliminary data.</text>
</comment>
<dbReference type="AlphaFoldDB" id="A0A917QCK5"/>
<dbReference type="NCBIfam" id="TIGR00786">
    <property type="entry name" value="dctM"/>
    <property type="match status" value="1"/>
</dbReference>
<comment type="function">
    <text evidence="7">Part of the tripartite ATP-independent periplasmic (TRAP) transport system.</text>
</comment>
<dbReference type="GO" id="GO:0005886">
    <property type="term" value="C:plasma membrane"/>
    <property type="evidence" value="ECO:0007669"/>
    <property type="project" value="UniProtKB-SubCell"/>
</dbReference>